<sequence length="98" mass="11524">MSKKKIVILIIILLILAGLVWFFWPKDMFGWNRQYFLCNCFGVEHSINGEMGLCYGVLYNKQYSKDPSQLCKGEWKYIPSTAEQNNDGLYWSCNKRNN</sequence>
<reference evidence="2 3" key="1">
    <citation type="journal article" date="2016" name="Nat. Commun.">
        <title>Thousands of microbial genomes shed light on interconnected biogeochemical processes in an aquifer system.</title>
        <authorList>
            <person name="Anantharaman K."/>
            <person name="Brown C.T."/>
            <person name="Hug L.A."/>
            <person name="Sharon I."/>
            <person name="Castelle C.J."/>
            <person name="Probst A.J."/>
            <person name="Thomas B.C."/>
            <person name="Singh A."/>
            <person name="Wilkins M.J."/>
            <person name="Karaoz U."/>
            <person name="Brodie E.L."/>
            <person name="Williams K.H."/>
            <person name="Hubbard S.S."/>
            <person name="Banfield J.F."/>
        </authorList>
    </citation>
    <scope>NUCLEOTIDE SEQUENCE [LARGE SCALE GENOMIC DNA]</scope>
</reference>
<evidence type="ECO:0000256" key="1">
    <source>
        <dbReference type="SAM" id="Phobius"/>
    </source>
</evidence>
<organism evidence="2 3">
    <name type="scientific">Candidatus Uhrbacteria bacterium RIFCSPLOWO2_02_FULL_49_11</name>
    <dbReference type="NCBI Taxonomy" id="1802409"/>
    <lineage>
        <taxon>Bacteria</taxon>
        <taxon>Candidatus Uhriibacteriota</taxon>
    </lineage>
</organism>
<name>A0A1F7VCC2_9BACT</name>
<gene>
    <name evidence="2" type="ORF">A3I42_00595</name>
</gene>
<accession>A0A1F7VCC2</accession>
<proteinExistence type="predicted"/>
<feature type="transmembrane region" description="Helical" evidence="1">
    <location>
        <begin position="6"/>
        <end position="24"/>
    </location>
</feature>
<dbReference type="EMBL" id="MGER01000040">
    <property type="protein sequence ID" value="OGL88071.1"/>
    <property type="molecule type" value="Genomic_DNA"/>
</dbReference>
<evidence type="ECO:0000313" key="3">
    <source>
        <dbReference type="Proteomes" id="UP000178264"/>
    </source>
</evidence>
<keyword evidence="1" id="KW-0472">Membrane</keyword>
<keyword evidence="1" id="KW-1133">Transmembrane helix</keyword>
<keyword evidence="1" id="KW-0812">Transmembrane</keyword>
<dbReference type="Proteomes" id="UP000178264">
    <property type="component" value="Unassembled WGS sequence"/>
</dbReference>
<protein>
    <submittedName>
        <fullName evidence="2">Uncharacterized protein</fullName>
    </submittedName>
</protein>
<comment type="caution">
    <text evidence="2">The sequence shown here is derived from an EMBL/GenBank/DDBJ whole genome shotgun (WGS) entry which is preliminary data.</text>
</comment>
<dbReference type="AlphaFoldDB" id="A0A1F7VCC2"/>
<evidence type="ECO:0000313" key="2">
    <source>
        <dbReference type="EMBL" id="OGL88071.1"/>
    </source>
</evidence>